<dbReference type="EMBL" id="KQ981727">
    <property type="protein sequence ID" value="KYN36727.1"/>
    <property type="molecule type" value="Genomic_DNA"/>
</dbReference>
<evidence type="ECO:0000313" key="2">
    <source>
        <dbReference type="Proteomes" id="UP000078541"/>
    </source>
</evidence>
<proteinExistence type="predicted"/>
<keyword evidence="2" id="KW-1185">Reference proteome</keyword>
<gene>
    <name evidence="1" type="ORF">ALC56_08518</name>
</gene>
<protein>
    <submittedName>
        <fullName evidence="1">Uncharacterized protein</fullName>
    </submittedName>
</protein>
<evidence type="ECO:0000313" key="1">
    <source>
        <dbReference type="EMBL" id="KYN36727.1"/>
    </source>
</evidence>
<accession>A0A195F942</accession>
<dbReference type="AlphaFoldDB" id="A0A195F942"/>
<name>A0A195F942_9HYME</name>
<sequence length="162" mass="18070">MYAEKGVIDVQIHPNISHTQADGKSTYASHVHHSNLLTSYGLKVQCATGSGNTCVGRPYRQCTMCPTLSPPRIVSGVREYDEIAIVLSSTSARLRSILVSGTNIKRMRKDTNDLFNDPTLDQTRGKERERIHRITNELRDSIKHLLDALLRGGRAKQGVEEK</sequence>
<reference evidence="1 2" key="1">
    <citation type="submission" date="2016-03" db="EMBL/GenBank/DDBJ databases">
        <title>Trachymyrmex septentrionalis WGS genome.</title>
        <authorList>
            <person name="Nygaard S."/>
            <person name="Hu H."/>
            <person name="Boomsma J."/>
            <person name="Zhang G."/>
        </authorList>
    </citation>
    <scope>NUCLEOTIDE SEQUENCE [LARGE SCALE GENOMIC DNA]</scope>
    <source>
        <strain evidence="1">Tsep2-gDNA-1</strain>
        <tissue evidence="1">Whole body</tissue>
    </source>
</reference>
<organism evidence="1 2">
    <name type="scientific">Trachymyrmex septentrionalis</name>
    <dbReference type="NCBI Taxonomy" id="34720"/>
    <lineage>
        <taxon>Eukaryota</taxon>
        <taxon>Metazoa</taxon>
        <taxon>Ecdysozoa</taxon>
        <taxon>Arthropoda</taxon>
        <taxon>Hexapoda</taxon>
        <taxon>Insecta</taxon>
        <taxon>Pterygota</taxon>
        <taxon>Neoptera</taxon>
        <taxon>Endopterygota</taxon>
        <taxon>Hymenoptera</taxon>
        <taxon>Apocrita</taxon>
        <taxon>Aculeata</taxon>
        <taxon>Formicoidea</taxon>
        <taxon>Formicidae</taxon>
        <taxon>Myrmicinae</taxon>
        <taxon>Trachymyrmex</taxon>
    </lineage>
</organism>
<dbReference type="Proteomes" id="UP000078541">
    <property type="component" value="Unassembled WGS sequence"/>
</dbReference>